<evidence type="ECO:0000313" key="8">
    <source>
        <dbReference type="EMBL" id="KAF4127951.1"/>
    </source>
</evidence>
<comment type="similarity">
    <text evidence="1">Belongs to the tRNA-intron endonuclease family.</text>
</comment>
<dbReference type="EMBL" id="WSZM01000097">
    <property type="protein sequence ID" value="KAF4042766.1"/>
    <property type="molecule type" value="Genomic_DNA"/>
</dbReference>
<dbReference type="PANTHER" id="PTHR13070:SF0">
    <property type="entry name" value="TRNA-SPLICING ENDONUCLEASE SUBUNIT SEN34"/>
    <property type="match status" value="1"/>
</dbReference>
<evidence type="ECO:0000256" key="2">
    <source>
        <dbReference type="ARBA" id="ARBA00012573"/>
    </source>
</evidence>
<evidence type="ECO:0000313" key="9">
    <source>
        <dbReference type="Proteomes" id="UP000602510"/>
    </source>
</evidence>
<evidence type="ECO:0000256" key="3">
    <source>
        <dbReference type="ARBA" id="ARBA00022694"/>
    </source>
</evidence>
<dbReference type="PANTHER" id="PTHR13070">
    <property type="entry name" value="TRNA-SPLICING ENDONUCLEASE SUBUNIT SEN34-RELATED"/>
    <property type="match status" value="1"/>
</dbReference>
<keyword evidence="7" id="KW-0540">Nuclease</keyword>
<gene>
    <name evidence="7" type="ORF">GN244_ATG05073</name>
    <name evidence="8" type="ORF">GN958_ATG22779</name>
</gene>
<evidence type="ECO:0000259" key="6">
    <source>
        <dbReference type="Pfam" id="PF01974"/>
    </source>
</evidence>
<comment type="catalytic activity">
    <reaction evidence="5">
        <text>pretRNA = a 3'-half-tRNA molecule with a 5'-OH end + a 5'-half-tRNA molecule with a 2',3'-cyclic phosphate end + an intron with a 2',3'-cyclic phosphate and a 5'-hydroxyl terminus.</text>
        <dbReference type="EC" id="4.6.1.16"/>
    </reaction>
</comment>
<dbReference type="GO" id="GO:0003676">
    <property type="term" value="F:nucleic acid binding"/>
    <property type="evidence" value="ECO:0007669"/>
    <property type="project" value="InterPro"/>
</dbReference>
<keyword evidence="7" id="KW-0255">Endonuclease</keyword>
<sequence length="243" mass="26768">MTDWAVATVVVTPDPEATYALVLDAQHATLLQQQYRIYGSSEGLMTPASAVSQRLRLTLEEMAVGISKGFLRLEAATTRSDGGSLKDEEGLALVEEIKHELVEGARLGEVSVDAKWRLSPRRHDRLQVFRDLWDKGYIVTLGSKFGADFLIYKDDPKHAHAVALIVVKGYEEPFSRVNIVSFCRVAKMVKKQLIFACVRADGECKSGGERINTNGDSKTEEAADSVVFISLTHALLVSRQESG</sequence>
<keyword evidence="9" id="KW-1185">Reference proteome</keyword>
<dbReference type="GO" id="GO:0005634">
    <property type="term" value="C:nucleus"/>
    <property type="evidence" value="ECO:0007669"/>
    <property type="project" value="UniProtKB-ARBA"/>
</dbReference>
<evidence type="ECO:0000256" key="5">
    <source>
        <dbReference type="ARBA" id="ARBA00034031"/>
    </source>
</evidence>
<dbReference type="InterPro" id="IPR011856">
    <property type="entry name" value="tRNA_endonuc-like_dom_sf"/>
</dbReference>
<evidence type="ECO:0000256" key="1">
    <source>
        <dbReference type="ARBA" id="ARBA00008078"/>
    </source>
</evidence>
<comment type="caution">
    <text evidence="7">The sequence shown here is derived from an EMBL/GenBank/DDBJ whole genome shotgun (WGS) entry which is preliminary data.</text>
</comment>
<name>A0A833SLN2_PHYIN</name>
<accession>A0A833SLN2</accession>
<dbReference type="InterPro" id="IPR006677">
    <property type="entry name" value="tRNA_intron_Endonuc_cat-like"/>
</dbReference>
<proteinExistence type="inferred from homology"/>
<organism evidence="7 9">
    <name type="scientific">Phytophthora infestans</name>
    <name type="common">Potato late blight agent</name>
    <name type="synonym">Botrytis infestans</name>
    <dbReference type="NCBI Taxonomy" id="4787"/>
    <lineage>
        <taxon>Eukaryota</taxon>
        <taxon>Sar</taxon>
        <taxon>Stramenopiles</taxon>
        <taxon>Oomycota</taxon>
        <taxon>Peronosporomycetes</taxon>
        <taxon>Peronosporales</taxon>
        <taxon>Peronosporaceae</taxon>
        <taxon>Phytophthora</taxon>
    </lineage>
</organism>
<dbReference type="Pfam" id="PF01974">
    <property type="entry name" value="tRNA_int_endo"/>
    <property type="match status" value="1"/>
</dbReference>
<dbReference type="GO" id="GO:0000213">
    <property type="term" value="F:tRNA-intron lyase activity"/>
    <property type="evidence" value="ECO:0007669"/>
    <property type="project" value="UniProtKB-EC"/>
</dbReference>
<keyword evidence="4" id="KW-0456">Lyase</keyword>
<dbReference type="Proteomes" id="UP000704712">
    <property type="component" value="Unassembled WGS sequence"/>
</dbReference>
<evidence type="ECO:0000256" key="4">
    <source>
        <dbReference type="ARBA" id="ARBA00023239"/>
    </source>
</evidence>
<dbReference type="InterPro" id="IPR006676">
    <property type="entry name" value="tRNA_splic"/>
</dbReference>
<dbReference type="SUPFAM" id="SSF53032">
    <property type="entry name" value="tRNA-intron endonuclease catalytic domain-like"/>
    <property type="match status" value="1"/>
</dbReference>
<dbReference type="Proteomes" id="UP000602510">
    <property type="component" value="Unassembled WGS sequence"/>
</dbReference>
<keyword evidence="7" id="KW-0378">Hydrolase</keyword>
<reference evidence="7" key="1">
    <citation type="submission" date="2020-04" db="EMBL/GenBank/DDBJ databases">
        <title>Hybrid Assembly of Korean Phytophthora infestans isolates.</title>
        <authorList>
            <person name="Prokchorchik M."/>
            <person name="Lee Y."/>
            <person name="Seo J."/>
            <person name="Cho J.-H."/>
            <person name="Park Y.-E."/>
            <person name="Jang D.-C."/>
            <person name="Im J.-S."/>
            <person name="Choi J.-G."/>
            <person name="Park H.-J."/>
            <person name="Lee G.-B."/>
            <person name="Lee Y.-G."/>
            <person name="Hong S.-Y."/>
            <person name="Cho K."/>
            <person name="Sohn K.H."/>
        </authorList>
    </citation>
    <scope>NUCLEOTIDE SEQUENCE</scope>
    <source>
        <strain evidence="7">KR_1_A1</strain>
        <strain evidence="8">KR_2_A2</strain>
    </source>
</reference>
<protein>
    <recommendedName>
        <fullName evidence="2">tRNA-intron lyase</fullName>
        <ecNumber evidence="2">4.6.1.16</ecNumber>
    </recommendedName>
</protein>
<dbReference type="EC" id="4.6.1.16" evidence="2"/>
<dbReference type="GO" id="GO:0000379">
    <property type="term" value="P:tRNA-type intron splice site recognition and cleavage"/>
    <property type="evidence" value="ECO:0007669"/>
    <property type="project" value="TreeGrafter"/>
</dbReference>
<dbReference type="InterPro" id="IPR036167">
    <property type="entry name" value="tRNA_intron_Endo_cat-like_sf"/>
</dbReference>
<keyword evidence="3" id="KW-0819">tRNA processing</keyword>
<feature type="domain" description="tRNA intron endonuclease catalytic" evidence="6">
    <location>
        <begin position="125"/>
        <end position="203"/>
    </location>
</feature>
<evidence type="ECO:0000313" key="7">
    <source>
        <dbReference type="EMBL" id="KAF4042766.1"/>
    </source>
</evidence>
<dbReference type="AlphaFoldDB" id="A0A833SLN2"/>
<dbReference type="Gene3D" id="3.40.1350.10">
    <property type="match status" value="1"/>
</dbReference>
<dbReference type="NCBIfam" id="TIGR00324">
    <property type="entry name" value="endA"/>
    <property type="match status" value="1"/>
</dbReference>
<dbReference type="EMBL" id="JAACNO010003203">
    <property type="protein sequence ID" value="KAF4127951.1"/>
    <property type="molecule type" value="Genomic_DNA"/>
</dbReference>
<dbReference type="CDD" id="cd22363">
    <property type="entry name" value="tRNA-intron_lyase_C"/>
    <property type="match status" value="1"/>
</dbReference>